<feature type="region of interest" description="Disordered" evidence="1">
    <location>
        <begin position="328"/>
        <end position="361"/>
    </location>
</feature>
<evidence type="ECO:0000256" key="2">
    <source>
        <dbReference type="SAM" id="Phobius"/>
    </source>
</evidence>
<name>A0AAI8VDJ7_9PEZI</name>
<dbReference type="PANTHER" id="PTHR42029:SF3">
    <property type="entry name" value="AN04G07800"/>
    <property type="match status" value="1"/>
</dbReference>
<dbReference type="PANTHER" id="PTHR42029">
    <property type="entry name" value="AN04G07800"/>
    <property type="match status" value="1"/>
</dbReference>
<feature type="transmembrane region" description="Helical" evidence="2">
    <location>
        <begin position="193"/>
        <end position="218"/>
    </location>
</feature>
<feature type="transmembrane region" description="Helical" evidence="2">
    <location>
        <begin position="30"/>
        <end position="48"/>
    </location>
</feature>
<keyword evidence="2" id="KW-0472">Membrane</keyword>
<organism evidence="3 4">
    <name type="scientific">Anthostomella pinea</name>
    <dbReference type="NCBI Taxonomy" id="933095"/>
    <lineage>
        <taxon>Eukaryota</taxon>
        <taxon>Fungi</taxon>
        <taxon>Dikarya</taxon>
        <taxon>Ascomycota</taxon>
        <taxon>Pezizomycotina</taxon>
        <taxon>Sordariomycetes</taxon>
        <taxon>Xylariomycetidae</taxon>
        <taxon>Xylariales</taxon>
        <taxon>Xylariaceae</taxon>
        <taxon>Anthostomella</taxon>
    </lineage>
</organism>
<dbReference type="EMBL" id="CAUWAG010000004">
    <property type="protein sequence ID" value="CAJ2502435.1"/>
    <property type="molecule type" value="Genomic_DNA"/>
</dbReference>
<comment type="caution">
    <text evidence="3">The sequence shown here is derived from an EMBL/GenBank/DDBJ whole genome shotgun (WGS) entry which is preliminary data.</text>
</comment>
<proteinExistence type="predicted"/>
<feature type="region of interest" description="Disordered" evidence="1">
    <location>
        <begin position="379"/>
        <end position="402"/>
    </location>
</feature>
<keyword evidence="2" id="KW-1133">Transmembrane helix</keyword>
<reference evidence="3" key="1">
    <citation type="submission" date="2023-10" db="EMBL/GenBank/DDBJ databases">
        <authorList>
            <person name="Hackl T."/>
        </authorList>
    </citation>
    <scope>NUCLEOTIDE SEQUENCE</scope>
</reference>
<feature type="compositionally biased region" description="Low complexity" evidence="1">
    <location>
        <begin position="330"/>
        <end position="346"/>
    </location>
</feature>
<dbReference type="AlphaFoldDB" id="A0AAI8VDJ7"/>
<feature type="transmembrane region" description="Helical" evidence="2">
    <location>
        <begin position="60"/>
        <end position="77"/>
    </location>
</feature>
<evidence type="ECO:0000313" key="4">
    <source>
        <dbReference type="Proteomes" id="UP001295740"/>
    </source>
</evidence>
<gene>
    <name evidence="3" type="ORF">KHLLAP_LOCUS2903</name>
</gene>
<accession>A0AAI8VDJ7</accession>
<keyword evidence="4" id="KW-1185">Reference proteome</keyword>
<evidence type="ECO:0000313" key="3">
    <source>
        <dbReference type="EMBL" id="CAJ2502435.1"/>
    </source>
</evidence>
<protein>
    <submittedName>
        <fullName evidence="3">Uu.00g098290.m01.CDS01</fullName>
    </submittedName>
</protein>
<evidence type="ECO:0000256" key="1">
    <source>
        <dbReference type="SAM" id="MobiDB-lite"/>
    </source>
</evidence>
<sequence>MAPITHEVHLLMKRGDEGRPTDPDALVLEAWAQGFMVGSLVIMAFITMSNMRKGVLLHKLILLELLLGVWQGFFIFFHNPVYAWWLSVSAIPLNISWVLHNVVAFLKIKPFLSKRVRIVYIVTVAVSLPYWVVEIYANFAYFHNINDLFLRTRPFEALCRDPWWIFTTFTLFYSIKTRYEISFSEIMRISPRFGIMLLAMIISIIFLIVDICSVLDAFQSSLPVGINPFWKLAFVFKCLTDTVILDDFKTALDKLRAWKMAHFGSYSFGQDATSRTRTTAHYAKAWEEIQPGSDSQRTAAVSYVAPDDDQMPKGNFIGVKTTIVQTQHKTLASSPTGLSSGTSTRRASTEDIIASAPKAPEVTYQQGVDRWTEVNDDAYPLRPIASPSPLSSPNGLDFPHRS</sequence>
<keyword evidence="2" id="KW-0812">Transmembrane</keyword>
<feature type="transmembrane region" description="Helical" evidence="2">
    <location>
        <begin position="83"/>
        <end position="106"/>
    </location>
</feature>
<dbReference type="Proteomes" id="UP001295740">
    <property type="component" value="Unassembled WGS sequence"/>
</dbReference>
<feature type="transmembrane region" description="Helical" evidence="2">
    <location>
        <begin position="118"/>
        <end position="142"/>
    </location>
</feature>